<dbReference type="AlphaFoldDB" id="A0A939C542"/>
<feature type="domain" description="FAS1-like dehydratase" evidence="1">
    <location>
        <begin position="8"/>
        <end position="123"/>
    </location>
</feature>
<dbReference type="Gene3D" id="3.10.129.10">
    <property type="entry name" value="Hotdog Thioesterase"/>
    <property type="match status" value="1"/>
</dbReference>
<keyword evidence="3" id="KW-1185">Reference proteome</keyword>
<evidence type="ECO:0000313" key="3">
    <source>
        <dbReference type="Proteomes" id="UP000663801"/>
    </source>
</evidence>
<proteinExistence type="predicted"/>
<reference evidence="2" key="1">
    <citation type="submission" date="2021-01" db="EMBL/GenBank/DDBJ databases">
        <title>KCTC 19127 draft genome.</title>
        <authorList>
            <person name="An D."/>
        </authorList>
    </citation>
    <scope>NUCLEOTIDE SEQUENCE</scope>
    <source>
        <strain evidence="2">KCTC 19127</strain>
    </source>
</reference>
<evidence type="ECO:0000259" key="1">
    <source>
        <dbReference type="Pfam" id="PF13452"/>
    </source>
</evidence>
<dbReference type="CDD" id="cd03441">
    <property type="entry name" value="R_hydratase_like"/>
    <property type="match status" value="1"/>
</dbReference>
<dbReference type="Proteomes" id="UP000663801">
    <property type="component" value="Unassembled WGS sequence"/>
</dbReference>
<evidence type="ECO:0000313" key="2">
    <source>
        <dbReference type="EMBL" id="MBM9475832.1"/>
    </source>
</evidence>
<comment type="caution">
    <text evidence="2">The sequence shown here is derived from an EMBL/GenBank/DDBJ whole genome shotgun (WGS) entry which is preliminary data.</text>
</comment>
<name>A0A939C542_9ACTN</name>
<accession>A0A939C542</accession>
<dbReference type="InterPro" id="IPR029069">
    <property type="entry name" value="HotDog_dom_sf"/>
</dbReference>
<dbReference type="EMBL" id="JAERWL010000005">
    <property type="protein sequence ID" value="MBM9475832.1"/>
    <property type="molecule type" value="Genomic_DNA"/>
</dbReference>
<dbReference type="SUPFAM" id="SSF54637">
    <property type="entry name" value="Thioesterase/thiol ester dehydrase-isomerase"/>
    <property type="match status" value="1"/>
</dbReference>
<dbReference type="RefSeq" id="WP_205255914.1">
    <property type="nucleotide sequence ID" value="NZ_BAAAPV010000002.1"/>
</dbReference>
<protein>
    <submittedName>
        <fullName evidence="2">MaoC family dehydratase N-terminal domain-containing protein</fullName>
    </submittedName>
</protein>
<gene>
    <name evidence="2" type="ORF">JL107_05195</name>
</gene>
<dbReference type="InterPro" id="IPR039569">
    <property type="entry name" value="FAS1-like_DH_region"/>
</dbReference>
<dbReference type="Pfam" id="PF13452">
    <property type="entry name" value="FAS1_DH_region"/>
    <property type="match status" value="1"/>
</dbReference>
<dbReference type="PIRSF" id="PIRSF018072">
    <property type="entry name" value="UCP018072"/>
    <property type="match status" value="1"/>
</dbReference>
<sequence length="146" mass="15625">MPLNTAYLGRAFPPGETYQVGREAIRRFADAIGDPHPLFRDPHAAREAGHADVVAPPTFAIAVLARAQDAVLSDPELGLDFSRVVHRDQRFVHHRPIVAGDELSCTVHVEAMAVLAGNDVLTLRVEISDPQGGVCTATTTLVARGA</sequence>
<dbReference type="InterPro" id="IPR016709">
    <property type="entry name" value="HadA-like"/>
</dbReference>
<organism evidence="2 3">
    <name type="scientific">Nakamurella flavida</name>
    <dbReference type="NCBI Taxonomy" id="363630"/>
    <lineage>
        <taxon>Bacteria</taxon>
        <taxon>Bacillati</taxon>
        <taxon>Actinomycetota</taxon>
        <taxon>Actinomycetes</taxon>
        <taxon>Nakamurellales</taxon>
        <taxon>Nakamurellaceae</taxon>
        <taxon>Nakamurella</taxon>
    </lineage>
</organism>